<evidence type="ECO:0000313" key="10">
    <source>
        <dbReference type="EMBL" id="GEO04443.1"/>
    </source>
</evidence>
<evidence type="ECO:0000256" key="4">
    <source>
        <dbReference type="ARBA" id="ARBA00022597"/>
    </source>
</evidence>
<keyword evidence="7 9" id="KW-1133">Transmembrane helix</keyword>
<keyword evidence="1" id="KW-0813">Transport</keyword>
<dbReference type="Pfam" id="PF06379">
    <property type="entry name" value="RhaT"/>
    <property type="match status" value="1"/>
</dbReference>
<dbReference type="InterPro" id="IPR004673">
    <property type="entry name" value="L-rhamnose-proton_sym_RhaT"/>
</dbReference>
<feature type="transmembrane region" description="Helical" evidence="9">
    <location>
        <begin position="320"/>
        <end position="342"/>
    </location>
</feature>
<evidence type="ECO:0000256" key="2">
    <source>
        <dbReference type="ARBA" id="ARBA00022475"/>
    </source>
</evidence>
<keyword evidence="3" id="KW-0997">Cell inner membrane</keyword>
<evidence type="ECO:0000256" key="9">
    <source>
        <dbReference type="SAM" id="Phobius"/>
    </source>
</evidence>
<name>A0A512AXL2_9BACT</name>
<feature type="transmembrane region" description="Helical" evidence="9">
    <location>
        <begin position="255"/>
        <end position="276"/>
    </location>
</feature>
<evidence type="ECO:0000256" key="5">
    <source>
        <dbReference type="ARBA" id="ARBA00022692"/>
    </source>
</evidence>
<dbReference type="GO" id="GO:0015153">
    <property type="term" value="F:rhamnose transmembrane transporter activity"/>
    <property type="evidence" value="ECO:0007669"/>
    <property type="project" value="InterPro"/>
</dbReference>
<protein>
    <submittedName>
        <fullName evidence="10">L-rhamnose-proton symporter</fullName>
    </submittedName>
</protein>
<feature type="transmembrane region" description="Helical" evidence="9">
    <location>
        <begin position="102"/>
        <end position="122"/>
    </location>
</feature>
<organism evidence="10 11">
    <name type="scientific">Adhaeribacter aerolatus</name>
    <dbReference type="NCBI Taxonomy" id="670289"/>
    <lineage>
        <taxon>Bacteria</taxon>
        <taxon>Pseudomonadati</taxon>
        <taxon>Bacteroidota</taxon>
        <taxon>Cytophagia</taxon>
        <taxon>Cytophagales</taxon>
        <taxon>Hymenobacteraceae</taxon>
        <taxon>Adhaeribacter</taxon>
    </lineage>
</organism>
<feature type="transmembrane region" description="Helical" evidence="9">
    <location>
        <begin position="175"/>
        <end position="192"/>
    </location>
</feature>
<evidence type="ECO:0000256" key="6">
    <source>
        <dbReference type="ARBA" id="ARBA00022847"/>
    </source>
</evidence>
<dbReference type="EMBL" id="BJYS01000014">
    <property type="protein sequence ID" value="GEO04443.1"/>
    <property type="molecule type" value="Genomic_DNA"/>
</dbReference>
<proteinExistence type="predicted"/>
<evidence type="ECO:0000256" key="8">
    <source>
        <dbReference type="ARBA" id="ARBA00023136"/>
    </source>
</evidence>
<evidence type="ECO:0000256" key="1">
    <source>
        <dbReference type="ARBA" id="ARBA00022448"/>
    </source>
</evidence>
<dbReference type="Proteomes" id="UP000321532">
    <property type="component" value="Unassembled WGS sequence"/>
</dbReference>
<dbReference type="RefSeq" id="WP_146897702.1">
    <property type="nucleotide sequence ID" value="NZ_BJYS01000014.1"/>
</dbReference>
<evidence type="ECO:0000256" key="3">
    <source>
        <dbReference type="ARBA" id="ARBA00022519"/>
    </source>
</evidence>
<keyword evidence="5 9" id="KW-0812">Transmembrane</keyword>
<evidence type="ECO:0000256" key="7">
    <source>
        <dbReference type="ARBA" id="ARBA00022989"/>
    </source>
</evidence>
<dbReference type="GO" id="GO:0016020">
    <property type="term" value="C:membrane"/>
    <property type="evidence" value="ECO:0007669"/>
    <property type="project" value="InterPro"/>
</dbReference>
<feature type="transmembrane region" description="Helical" evidence="9">
    <location>
        <begin position="137"/>
        <end position="155"/>
    </location>
</feature>
<keyword evidence="2" id="KW-1003">Cell membrane</keyword>
<keyword evidence="8 9" id="KW-0472">Membrane</keyword>
<gene>
    <name evidence="10" type="primary">rhaT</name>
    <name evidence="10" type="ORF">AAE02nite_21070</name>
</gene>
<feature type="transmembrane region" description="Helical" evidence="9">
    <location>
        <begin position="288"/>
        <end position="308"/>
    </location>
</feature>
<feature type="transmembrane region" description="Helical" evidence="9">
    <location>
        <begin position="75"/>
        <end position="95"/>
    </location>
</feature>
<dbReference type="OrthoDB" id="9790043at2"/>
<keyword evidence="11" id="KW-1185">Reference proteome</keyword>
<keyword evidence="4" id="KW-0762">Sugar transport</keyword>
<feature type="transmembrane region" description="Helical" evidence="9">
    <location>
        <begin position="39"/>
        <end position="63"/>
    </location>
</feature>
<feature type="transmembrane region" description="Helical" evidence="9">
    <location>
        <begin position="212"/>
        <end position="234"/>
    </location>
</feature>
<evidence type="ECO:0000313" key="11">
    <source>
        <dbReference type="Proteomes" id="UP000321532"/>
    </source>
</evidence>
<keyword evidence="6" id="KW-0769">Symport</keyword>
<dbReference type="AlphaFoldDB" id="A0A512AXL2"/>
<reference evidence="10 11" key="1">
    <citation type="submission" date="2019-07" db="EMBL/GenBank/DDBJ databases">
        <title>Whole genome shotgun sequence of Adhaeribacter aerolatus NBRC 106133.</title>
        <authorList>
            <person name="Hosoyama A."/>
            <person name="Uohara A."/>
            <person name="Ohji S."/>
            <person name="Ichikawa N."/>
        </authorList>
    </citation>
    <scope>NUCLEOTIDE SEQUENCE [LARGE SCALE GENOMIC DNA]</scope>
    <source>
        <strain evidence="10 11">NBRC 106133</strain>
    </source>
</reference>
<dbReference type="GO" id="GO:0015293">
    <property type="term" value="F:symporter activity"/>
    <property type="evidence" value="ECO:0007669"/>
    <property type="project" value="UniProtKB-KW"/>
</dbReference>
<comment type="caution">
    <text evidence="10">The sequence shown here is derived from an EMBL/GenBank/DDBJ whole genome shotgun (WGS) entry which is preliminary data.</text>
</comment>
<sequence>MITPNPLIGTGLHALGGISASTCYLPYHQTKNWSWVPFWLVQAFFAWILVPLILGIATVPQFFSVLQDSPPDVVLQAFLLGALYGFGGMSFGFAIRNIGYSLTFTISIGLSALLGTLVPLLLKGGLVEYFTRPGGDYILTGMVLSLLGVFFCGWAGFKKEKNLAGSSGFNMRKGLLLTLIAGVLSAVFNISLEVGQPIADLAAERGAGHFEGNAKLIVSTAGCFLVNLVWFVILGIKDNSLQEFTFKTGLTGKDLARNFMWAGLAGSMWCFQFFFYGLGHVKMGNFQFASWVIHMSMLIFFSYMVGVIMKEWNNVSRGTYITLLFALLLLLCSFVIMTYGSVVGEAAMSAGH</sequence>
<accession>A0A512AXL2</accession>